<evidence type="ECO:0000313" key="2">
    <source>
        <dbReference type="Proteomes" id="UP000287651"/>
    </source>
</evidence>
<gene>
    <name evidence="1" type="ORF">B296_00003617</name>
</gene>
<accession>A0A427B770</accession>
<sequence length="258" mass="29729">MFGRCHRELAESSPKVCWEVCRELAGSSPEECRKVHRKFTDRLSGARREFTGRMLEVHWEFTEGNQELAGGSSKRCRECWARIKLAHQAKVRTMQWDLAGSSLGVWHSEERSTLYARGNMRTNKLRRMHSAQRLGWLSLSYDLTLATKLDGAQVTRELDCSSANIRLRQPDKLQDKVKKGRRCKTTDSRVMGSTTPWYRRDRTSIESSIPCSHGGRALVIKEAEEVENAKTNSKYQDNMEGQRPRNFLRLVSTDFSSR</sequence>
<name>A0A427B770_ENSVE</name>
<reference evidence="1 2" key="1">
    <citation type="journal article" date="2014" name="Agronomy (Basel)">
        <title>A Draft Genome Sequence for Ensete ventricosum, the Drought-Tolerant Tree Against Hunger.</title>
        <authorList>
            <person name="Harrison J."/>
            <person name="Moore K.A."/>
            <person name="Paszkiewicz K."/>
            <person name="Jones T."/>
            <person name="Grant M."/>
            <person name="Ambacheew D."/>
            <person name="Muzemil S."/>
            <person name="Studholme D.J."/>
        </authorList>
    </citation>
    <scope>NUCLEOTIDE SEQUENCE [LARGE SCALE GENOMIC DNA]</scope>
</reference>
<organism evidence="1 2">
    <name type="scientific">Ensete ventricosum</name>
    <name type="common">Abyssinian banana</name>
    <name type="synonym">Musa ensete</name>
    <dbReference type="NCBI Taxonomy" id="4639"/>
    <lineage>
        <taxon>Eukaryota</taxon>
        <taxon>Viridiplantae</taxon>
        <taxon>Streptophyta</taxon>
        <taxon>Embryophyta</taxon>
        <taxon>Tracheophyta</taxon>
        <taxon>Spermatophyta</taxon>
        <taxon>Magnoliopsida</taxon>
        <taxon>Liliopsida</taxon>
        <taxon>Zingiberales</taxon>
        <taxon>Musaceae</taxon>
        <taxon>Ensete</taxon>
    </lineage>
</organism>
<dbReference type="EMBL" id="AMZH03000324">
    <property type="protein sequence ID" value="RRT84340.1"/>
    <property type="molecule type" value="Genomic_DNA"/>
</dbReference>
<proteinExistence type="predicted"/>
<comment type="caution">
    <text evidence="1">The sequence shown here is derived from an EMBL/GenBank/DDBJ whole genome shotgun (WGS) entry which is preliminary data.</text>
</comment>
<evidence type="ECO:0000313" key="1">
    <source>
        <dbReference type="EMBL" id="RRT84340.1"/>
    </source>
</evidence>
<dbReference type="Proteomes" id="UP000287651">
    <property type="component" value="Unassembled WGS sequence"/>
</dbReference>
<dbReference type="AlphaFoldDB" id="A0A427B770"/>
<protein>
    <submittedName>
        <fullName evidence="1">Uncharacterized protein</fullName>
    </submittedName>
</protein>